<evidence type="ECO:0000313" key="1">
    <source>
        <dbReference type="EMBL" id="AZV80892.1"/>
    </source>
</evidence>
<keyword evidence="2" id="KW-1185">Reference proteome</keyword>
<dbReference type="Proteomes" id="UP000283063">
    <property type="component" value="Plasmid pW43B"/>
</dbReference>
<sequence length="109" mass="12768">MVTQFEFKPAEHINNTVRPKSSVPTERLFAGHEPFGRRTIAGFRRWLRLNCTLIPDLVFYLFERHKALEASAVRFAVARTMKTRPYQNHHWTGDRAIGKALSQIYDPFH</sequence>
<organism evidence="1 2">
    <name type="scientific">Parasedimentitalea marina</name>
    <dbReference type="NCBI Taxonomy" id="2483033"/>
    <lineage>
        <taxon>Bacteria</taxon>
        <taxon>Pseudomonadati</taxon>
        <taxon>Pseudomonadota</taxon>
        <taxon>Alphaproteobacteria</taxon>
        <taxon>Rhodobacterales</taxon>
        <taxon>Paracoccaceae</taxon>
        <taxon>Parasedimentitalea</taxon>
    </lineage>
</organism>
<proteinExistence type="predicted"/>
<accession>A0A3T0NAA0</accession>
<geneLocation type="plasmid" evidence="1 2">
    <name>pW43B</name>
</geneLocation>
<gene>
    <name evidence="1" type="ORF">EBB79_23455</name>
</gene>
<dbReference type="EMBL" id="CP033221">
    <property type="protein sequence ID" value="AZV80892.1"/>
    <property type="molecule type" value="Genomic_DNA"/>
</dbReference>
<evidence type="ECO:0000313" key="2">
    <source>
        <dbReference type="Proteomes" id="UP000283063"/>
    </source>
</evidence>
<name>A0A3T0NAA0_9RHOB</name>
<keyword evidence="1" id="KW-0614">Plasmid</keyword>
<dbReference type="KEGG" id="sedi:EBB79_23455"/>
<protein>
    <submittedName>
        <fullName evidence="1">Uncharacterized protein</fullName>
    </submittedName>
</protein>
<reference evidence="1 2" key="1">
    <citation type="submission" date="2018-10" db="EMBL/GenBank/DDBJ databases">
        <title>Parasedimentitalea marina sp. nov., a psychrophilic bacterium isolated from deep seawater of the New Britain Trench.</title>
        <authorList>
            <person name="Cao J."/>
        </authorList>
    </citation>
    <scope>NUCLEOTIDE SEQUENCE [LARGE SCALE GENOMIC DNA]</scope>
    <source>
        <strain evidence="1 2">W43</strain>
        <plasmid evidence="1 2">pW43B</plasmid>
    </source>
</reference>
<dbReference type="AlphaFoldDB" id="A0A3T0NAA0"/>